<proteinExistence type="predicted"/>
<accession>A0ABP8FD96</accession>
<organism evidence="1 2">
    <name type="scientific">Nibribacter koreensis</name>
    <dbReference type="NCBI Taxonomy" id="1084519"/>
    <lineage>
        <taxon>Bacteria</taxon>
        <taxon>Pseudomonadati</taxon>
        <taxon>Bacteroidota</taxon>
        <taxon>Cytophagia</taxon>
        <taxon>Cytophagales</taxon>
        <taxon>Hymenobacteraceae</taxon>
        <taxon>Nibribacter</taxon>
    </lineage>
</organism>
<evidence type="ECO:0000313" key="2">
    <source>
        <dbReference type="Proteomes" id="UP001501844"/>
    </source>
</evidence>
<evidence type="ECO:0000313" key="1">
    <source>
        <dbReference type="EMBL" id="GAA4301032.1"/>
    </source>
</evidence>
<evidence type="ECO:0008006" key="3">
    <source>
        <dbReference type="Google" id="ProtNLM"/>
    </source>
</evidence>
<sequence>MLNPFKLIIKKYDFAAAYQLQYLVTEKELRITFISEVEGEKDSILFAKHLKTTPDLKKLSELNLDSLKDYYQNPCIDDGNQILVYLAKEDKKKSVHLSNYYHPEISPVIDLMNRIVPEKYRIYHDKEKLLKWLQECNG</sequence>
<comment type="caution">
    <text evidence="1">The sequence shown here is derived from an EMBL/GenBank/DDBJ whole genome shotgun (WGS) entry which is preliminary data.</text>
</comment>
<protein>
    <recommendedName>
        <fullName evidence="3">DUF695 domain-containing protein</fullName>
    </recommendedName>
</protein>
<name>A0ABP8FD96_9BACT</name>
<reference evidence="2" key="1">
    <citation type="journal article" date="2019" name="Int. J. Syst. Evol. Microbiol.">
        <title>The Global Catalogue of Microorganisms (GCM) 10K type strain sequencing project: providing services to taxonomists for standard genome sequencing and annotation.</title>
        <authorList>
            <consortium name="The Broad Institute Genomics Platform"/>
            <consortium name="The Broad Institute Genome Sequencing Center for Infectious Disease"/>
            <person name="Wu L."/>
            <person name="Ma J."/>
        </authorList>
    </citation>
    <scope>NUCLEOTIDE SEQUENCE [LARGE SCALE GENOMIC DNA]</scope>
    <source>
        <strain evidence="2">JCM 17917</strain>
    </source>
</reference>
<dbReference type="EMBL" id="BAABGX010000001">
    <property type="protein sequence ID" value="GAA4301032.1"/>
    <property type="molecule type" value="Genomic_DNA"/>
</dbReference>
<keyword evidence="2" id="KW-1185">Reference proteome</keyword>
<gene>
    <name evidence="1" type="ORF">GCM10023183_11790</name>
</gene>
<dbReference type="Proteomes" id="UP001501844">
    <property type="component" value="Unassembled WGS sequence"/>
</dbReference>